<evidence type="ECO:0000313" key="8">
    <source>
        <dbReference type="EMBL" id="MBD2566964.1"/>
    </source>
</evidence>
<keyword evidence="3" id="KW-0540">Nuclease</keyword>
<dbReference type="PANTHER" id="PTHR34873:SF3">
    <property type="entry name" value="ADDICTION MODULE TOXIN, HICA FAMILY"/>
    <property type="match status" value="1"/>
</dbReference>
<evidence type="ECO:0000256" key="2">
    <source>
        <dbReference type="ARBA" id="ARBA00022649"/>
    </source>
</evidence>
<dbReference type="InterPro" id="IPR038570">
    <property type="entry name" value="HicA_sf"/>
</dbReference>
<evidence type="ECO:0000256" key="1">
    <source>
        <dbReference type="ARBA" id="ARBA00006620"/>
    </source>
</evidence>
<evidence type="ECO:0000256" key="4">
    <source>
        <dbReference type="ARBA" id="ARBA00022759"/>
    </source>
</evidence>
<dbReference type="Pfam" id="PF07927">
    <property type="entry name" value="HicA_toxin"/>
    <property type="match status" value="1"/>
</dbReference>
<name>A0ABR8FDF8_9NOST</name>
<evidence type="ECO:0000256" key="6">
    <source>
        <dbReference type="ARBA" id="ARBA00022884"/>
    </source>
</evidence>
<keyword evidence="6" id="KW-0694">RNA-binding</keyword>
<proteinExistence type="inferred from homology"/>
<keyword evidence="4" id="KW-0255">Endonuclease</keyword>
<dbReference type="InterPro" id="IPR012933">
    <property type="entry name" value="HicA_mRNA_interferase"/>
</dbReference>
<dbReference type="PANTHER" id="PTHR34873">
    <property type="entry name" value="SSR1766 PROTEIN"/>
    <property type="match status" value="1"/>
</dbReference>
<accession>A0ABR8FDF8</accession>
<evidence type="ECO:0000256" key="5">
    <source>
        <dbReference type="ARBA" id="ARBA00022801"/>
    </source>
</evidence>
<keyword evidence="9" id="KW-1185">Reference proteome</keyword>
<dbReference type="EMBL" id="JACJST010000002">
    <property type="protein sequence ID" value="MBD2566964.1"/>
    <property type="molecule type" value="Genomic_DNA"/>
</dbReference>
<reference evidence="8 9" key="1">
    <citation type="journal article" date="2020" name="ISME J.">
        <title>Comparative genomics reveals insights into cyanobacterial evolution and habitat adaptation.</title>
        <authorList>
            <person name="Chen M.Y."/>
            <person name="Teng W.K."/>
            <person name="Zhao L."/>
            <person name="Hu C.X."/>
            <person name="Zhou Y.K."/>
            <person name="Han B.P."/>
            <person name="Song L.R."/>
            <person name="Shu W.S."/>
        </authorList>
    </citation>
    <scope>NUCLEOTIDE SEQUENCE [LARGE SCALE GENOMIC DNA]</scope>
    <source>
        <strain evidence="8 9">FACHB-196</strain>
    </source>
</reference>
<dbReference type="Proteomes" id="UP000640531">
    <property type="component" value="Unassembled WGS sequence"/>
</dbReference>
<comment type="caution">
    <text evidence="8">The sequence shown here is derived from an EMBL/GenBank/DDBJ whole genome shotgun (WGS) entry which is preliminary data.</text>
</comment>
<dbReference type="RefSeq" id="WP_190711766.1">
    <property type="nucleotide sequence ID" value="NZ_JACJST010000002.1"/>
</dbReference>
<keyword evidence="5" id="KW-0378">Hydrolase</keyword>
<comment type="similarity">
    <text evidence="1">Belongs to the HicA mRNA interferase family.</text>
</comment>
<keyword evidence="7" id="KW-0346">Stress response</keyword>
<sequence>MSKLPSLTGKEVIAALGKAGFEVIRVRGSHHILVHSDGRRTVVPVHACETIGTGLMTQILRDCQLDREEFRNLL</sequence>
<keyword evidence="2" id="KW-1277">Toxin-antitoxin system</keyword>
<dbReference type="SUPFAM" id="SSF54786">
    <property type="entry name" value="YcfA/nrd intein domain"/>
    <property type="match status" value="1"/>
</dbReference>
<evidence type="ECO:0000256" key="3">
    <source>
        <dbReference type="ARBA" id="ARBA00022722"/>
    </source>
</evidence>
<evidence type="ECO:0000313" key="9">
    <source>
        <dbReference type="Proteomes" id="UP000640531"/>
    </source>
</evidence>
<dbReference type="Gene3D" id="3.30.920.30">
    <property type="entry name" value="Hypothetical protein"/>
    <property type="match status" value="1"/>
</dbReference>
<organism evidence="8 9">
    <name type="scientific">Anabaena lutea FACHB-196</name>
    <dbReference type="NCBI Taxonomy" id="2692881"/>
    <lineage>
        <taxon>Bacteria</taxon>
        <taxon>Bacillati</taxon>
        <taxon>Cyanobacteriota</taxon>
        <taxon>Cyanophyceae</taxon>
        <taxon>Nostocales</taxon>
        <taxon>Nostocaceae</taxon>
        <taxon>Anabaena</taxon>
    </lineage>
</organism>
<protein>
    <submittedName>
        <fullName evidence="8">Type II toxin-antitoxin system HicA family toxin</fullName>
    </submittedName>
</protein>
<gene>
    <name evidence="8" type="ORF">H6G59_03445</name>
</gene>
<evidence type="ECO:0000256" key="7">
    <source>
        <dbReference type="ARBA" id="ARBA00023016"/>
    </source>
</evidence>